<accession>A0A4X1UHE8</accession>
<protein>
    <submittedName>
        <fullName evidence="1">Uncharacterized protein</fullName>
    </submittedName>
</protein>
<dbReference type="Gene3D" id="4.10.95.10">
    <property type="entry name" value="Cytochrome c oxidase, subunit VIa"/>
    <property type="match status" value="1"/>
</dbReference>
<name>A0A4X1UHE8_PIG</name>
<evidence type="ECO:0000313" key="2">
    <source>
        <dbReference type="Proteomes" id="UP000314985"/>
    </source>
</evidence>
<dbReference type="AlphaFoldDB" id="A0A4X1UHE8"/>
<dbReference type="Ensembl" id="ENSSSCT00070035183.1">
    <property type="protein sequence ID" value="ENSSSCP00070029384.1"/>
    <property type="gene ID" value="ENSSSCG00070017832.1"/>
</dbReference>
<evidence type="ECO:0000313" key="1">
    <source>
        <dbReference type="Ensembl" id="ENSSSCP00070029384.1"/>
    </source>
</evidence>
<dbReference type="InterPro" id="IPR036418">
    <property type="entry name" value="Cyt_c_oxidase_su6a_sf"/>
</dbReference>
<proteinExistence type="predicted"/>
<dbReference type="SUPFAM" id="SSF81411">
    <property type="entry name" value="Mitochondrial cytochrome c oxidase subunit VIa"/>
    <property type="match status" value="1"/>
</dbReference>
<reference evidence="1 2" key="1">
    <citation type="submission" date="2017-08" db="EMBL/GenBank/DDBJ databases">
        <title>USMARCv1.0.</title>
        <authorList>
            <person name="Hannum G.I."/>
            <person name="Koren S."/>
            <person name="Schroeder S.G."/>
            <person name="Chin S.C."/>
            <person name="Nonneman D.J."/>
            <person name="Becker S.A."/>
            <person name="Rosen B.D."/>
            <person name="Bickhart D.M."/>
            <person name="Putnam N.H."/>
            <person name="Green R.E."/>
            <person name="Tuggle C.K."/>
            <person name="Liu H."/>
            <person name="Rohrer G.A."/>
            <person name="Warr A."/>
            <person name="Hall R."/>
            <person name="Kim K."/>
            <person name="Hume D.A."/>
            <person name="Talbot R."/>
            <person name="Chow W."/>
            <person name="Howe K."/>
            <person name="Schwartz A.S."/>
            <person name="Watson M."/>
            <person name="Archibald A.L."/>
            <person name="Phillippy A.M."/>
            <person name="Smith T.P.L."/>
        </authorList>
    </citation>
    <scope>NUCLEOTIDE SEQUENCE [LARGE SCALE GENOMIC DNA]</scope>
</reference>
<sequence>METSSSGLWWGREGSAHAWKALAYFMMFSGWGAGSDCANHPSEFTARRARETQFLVYPPLCIRSKPFPGETVPITLFRNCHVTLLPNGCELEQGEPGPQHQQFGPLFCTRTRKDCGTLSSPSLLEPNDDQSSGLPSLCYGKGWLK</sequence>
<dbReference type="Proteomes" id="UP000314985">
    <property type="component" value="Chromosome 17"/>
</dbReference>
<organism evidence="1 2">
    <name type="scientific">Sus scrofa</name>
    <name type="common">Pig</name>
    <dbReference type="NCBI Taxonomy" id="9823"/>
    <lineage>
        <taxon>Eukaryota</taxon>
        <taxon>Metazoa</taxon>
        <taxon>Chordata</taxon>
        <taxon>Craniata</taxon>
        <taxon>Vertebrata</taxon>
        <taxon>Euteleostomi</taxon>
        <taxon>Mammalia</taxon>
        <taxon>Eutheria</taxon>
        <taxon>Laurasiatheria</taxon>
        <taxon>Artiodactyla</taxon>
        <taxon>Suina</taxon>
        <taxon>Suidae</taxon>
        <taxon>Sus</taxon>
    </lineage>
</organism>
<reference evidence="1" key="2">
    <citation type="submission" date="2025-08" db="UniProtKB">
        <authorList>
            <consortium name="Ensembl"/>
        </authorList>
    </citation>
    <scope>IDENTIFICATION</scope>
</reference>